<dbReference type="RefSeq" id="WP_120318975.1">
    <property type="nucleotide sequence ID" value="NZ_BONH01000018.1"/>
</dbReference>
<feature type="transmembrane region" description="Helical" evidence="1">
    <location>
        <begin position="67"/>
        <end position="91"/>
    </location>
</feature>
<keyword evidence="1" id="KW-0472">Membrane</keyword>
<keyword evidence="1" id="KW-0812">Transmembrane</keyword>
<dbReference type="Pfam" id="PF12730">
    <property type="entry name" value="ABC2_membrane_4"/>
    <property type="match status" value="1"/>
</dbReference>
<feature type="transmembrane region" description="Helical" evidence="1">
    <location>
        <begin position="231"/>
        <end position="252"/>
    </location>
</feature>
<name>A0A8J3P043_9ACTN</name>
<dbReference type="PANTHER" id="PTHR37305:SF1">
    <property type="entry name" value="MEMBRANE PROTEIN"/>
    <property type="match status" value="1"/>
</dbReference>
<feature type="transmembrane region" description="Helical" evidence="1">
    <location>
        <begin position="19"/>
        <end position="39"/>
    </location>
</feature>
<sequence>MTAAIWAELLKVRRSKMPWLTALAFTVAAAVGGLFMYIWQDPARARSLGLLGAKAQLATADADWPGFLALLAQITAVGGLLIFGTIVIWVFGREFSDRTAKDLLALPTSRTAIVAAKFTVIGGWCLALTVQLFVLGLLIGAALGLPGWSATAVGQSLARLLAIAALSVVLASPFALAASAGRGYLPAVGAMFAVTFCTQIIAALGYGHLFAWSVPSLISGVAGPDQAPIGVVGYLGVGLIGAAGVAGTAAWWRNADQ</sequence>
<dbReference type="PANTHER" id="PTHR37305">
    <property type="entry name" value="INTEGRAL MEMBRANE PROTEIN-RELATED"/>
    <property type="match status" value="1"/>
</dbReference>
<protein>
    <submittedName>
        <fullName evidence="2">ABC transporter permease</fullName>
    </submittedName>
</protein>
<dbReference type="AlphaFoldDB" id="A0A8J3P043"/>
<evidence type="ECO:0000313" key="2">
    <source>
        <dbReference type="EMBL" id="GIF99013.1"/>
    </source>
</evidence>
<dbReference type="EMBL" id="BONH01000018">
    <property type="protein sequence ID" value="GIF99013.1"/>
    <property type="molecule type" value="Genomic_DNA"/>
</dbReference>
<keyword evidence="1" id="KW-1133">Transmembrane helix</keyword>
<feature type="transmembrane region" description="Helical" evidence="1">
    <location>
        <begin position="190"/>
        <end position="211"/>
    </location>
</feature>
<feature type="transmembrane region" description="Helical" evidence="1">
    <location>
        <begin position="157"/>
        <end position="178"/>
    </location>
</feature>
<dbReference type="Proteomes" id="UP000659904">
    <property type="component" value="Unassembled WGS sequence"/>
</dbReference>
<reference evidence="2 3" key="1">
    <citation type="submission" date="2021-01" db="EMBL/GenBank/DDBJ databases">
        <title>Whole genome shotgun sequence of Catellatospora citrea NBRC 14495.</title>
        <authorList>
            <person name="Komaki H."/>
            <person name="Tamura T."/>
        </authorList>
    </citation>
    <scope>NUCLEOTIDE SEQUENCE [LARGE SCALE GENOMIC DNA]</scope>
    <source>
        <strain evidence="2 3">NBRC 14495</strain>
    </source>
</reference>
<evidence type="ECO:0000313" key="3">
    <source>
        <dbReference type="Proteomes" id="UP000659904"/>
    </source>
</evidence>
<gene>
    <name evidence="2" type="ORF">Cci01nite_41070</name>
</gene>
<organism evidence="2 3">
    <name type="scientific">Catellatospora citrea</name>
    <dbReference type="NCBI Taxonomy" id="53366"/>
    <lineage>
        <taxon>Bacteria</taxon>
        <taxon>Bacillati</taxon>
        <taxon>Actinomycetota</taxon>
        <taxon>Actinomycetes</taxon>
        <taxon>Micromonosporales</taxon>
        <taxon>Micromonosporaceae</taxon>
        <taxon>Catellatospora</taxon>
    </lineage>
</organism>
<evidence type="ECO:0000256" key="1">
    <source>
        <dbReference type="SAM" id="Phobius"/>
    </source>
</evidence>
<feature type="transmembrane region" description="Helical" evidence="1">
    <location>
        <begin position="112"/>
        <end position="145"/>
    </location>
</feature>
<keyword evidence="3" id="KW-1185">Reference proteome</keyword>
<comment type="caution">
    <text evidence="2">The sequence shown here is derived from an EMBL/GenBank/DDBJ whole genome shotgun (WGS) entry which is preliminary data.</text>
</comment>
<proteinExistence type="predicted"/>
<accession>A0A8J3P043</accession>